<dbReference type="Pfam" id="PF13385">
    <property type="entry name" value="Laminin_G_3"/>
    <property type="match status" value="1"/>
</dbReference>
<evidence type="ECO:0000313" key="7">
    <source>
        <dbReference type="Proteomes" id="UP000282084"/>
    </source>
</evidence>
<dbReference type="EMBL" id="RBXO01000001">
    <property type="protein sequence ID" value="RKT54155.1"/>
    <property type="molecule type" value="Genomic_DNA"/>
</dbReference>
<evidence type="ECO:0000256" key="4">
    <source>
        <dbReference type="SAM" id="SignalP"/>
    </source>
</evidence>
<dbReference type="SMART" id="SM00560">
    <property type="entry name" value="LamGL"/>
    <property type="match status" value="1"/>
</dbReference>
<keyword evidence="1 4" id="KW-0732">Signal</keyword>
<evidence type="ECO:0000256" key="3">
    <source>
        <dbReference type="SAM" id="MobiDB-lite"/>
    </source>
</evidence>
<comment type="caution">
    <text evidence="6">The sequence shown here is derived from an EMBL/GenBank/DDBJ whole genome shotgun (WGS) entry which is preliminary data.</text>
</comment>
<dbReference type="SUPFAM" id="SSF52266">
    <property type="entry name" value="SGNH hydrolase"/>
    <property type="match status" value="1"/>
</dbReference>
<keyword evidence="7" id="KW-1185">Reference proteome</keyword>
<reference evidence="6 7" key="1">
    <citation type="submission" date="2018-10" db="EMBL/GenBank/DDBJ databases">
        <title>Sequencing the genomes of 1000 actinobacteria strains.</title>
        <authorList>
            <person name="Klenk H.-P."/>
        </authorList>
    </citation>
    <scope>NUCLEOTIDE SEQUENCE [LARGE SCALE GENOMIC DNA]</scope>
    <source>
        <strain evidence="6 7">DSM 43800</strain>
    </source>
</reference>
<feature type="chain" id="PRO_5019828446" evidence="4">
    <location>
        <begin position="25"/>
        <end position="1792"/>
    </location>
</feature>
<dbReference type="OrthoDB" id="324838at2"/>
<proteinExistence type="predicted"/>
<gene>
    <name evidence="6" type="ORF">C8E97_2767</name>
</gene>
<feature type="domain" description="LamG-like jellyroll fold" evidence="5">
    <location>
        <begin position="1474"/>
        <end position="1613"/>
    </location>
</feature>
<feature type="compositionally biased region" description="Pro residues" evidence="3">
    <location>
        <begin position="20"/>
        <end position="32"/>
    </location>
</feature>
<evidence type="ECO:0000313" key="6">
    <source>
        <dbReference type="EMBL" id="RKT54155.1"/>
    </source>
</evidence>
<name>A0A495W0E0_9PSEU</name>
<keyword evidence="6" id="KW-0430">Lectin</keyword>
<dbReference type="GO" id="GO:0030246">
    <property type="term" value="F:carbohydrate binding"/>
    <property type="evidence" value="ECO:0007669"/>
    <property type="project" value="UniProtKB-KW"/>
</dbReference>
<dbReference type="SUPFAM" id="SSF49899">
    <property type="entry name" value="Concanavalin A-like lectins/glucanases"/>
    <property type="match status" value="1"/>
</dbReference>
<dbReference type="Gene3D" id="2.60.120.260">
    <property type="entry name" value="Galactose-binding domain-like"/>
    <property type="match status" value="2"/>
</dbReference>
<feature type="signal peptide" evidence="4">
    <location>
        <begin position="1"/>
        <end position="24"/>
    </location>
</feature>
<protein>
    <submittedName>
        <fullName evidence="6">Concanavalin A-like lectin/glucanase superfamily protein</fullName>
    </submittedName>
</protein>
<dbReference type="Gene3D" id="2.60.120.200">
    <property type="match status" value="1"/>
</dbReference>
<feature type="compositionally biased region" description="Polar residues" evidence="3">
    <location>
        <begin position="85"/>
        <end position="99"/>
    </location>
</feature>
<dbReference type="PANTHER" id="PTHR43784:SF2">
    <property type="entry name" value="GDSL-LIKE LIPASE_ACYLHYDROLASE, PUTATIVE (AFU_ORTHOLOGUE AFUA_2G00820)-RELATED"/>
    <property type="match status" value="1"/>
</dbReference>
<sequence>MLAALTAAALMVQTAVGLPPPASAAPAEPPAPTDEHTPAEKTALTEAQRTGQPVPVEESLTETTAVLANPDGTFTLRSSARPVRTNKNGRWQDVDTSLAPNADGSLTPAAAPVDMSFSGGGTQPLVTMRDGNKQFSLSWPTPLPTPVIDGSSAVYPELLPGVDLRLTASSTGYSEVLVVKSQQAAANPALTSFKLHASTTGLDLTQTHDVISAHDDTGRVVFQGSTPIMWDSTESPQRGPAPTPTDPGGAKVSALDVDLAAADTGLSTAAELTVTPDQDALRGEDVVYPVYIDPVLSRNHDGWAEVTDTGWYYWNANMNAQVGRCGNWNNCNGSWVARSFFRFSLNDIRERNGRKPMVFDATLYATQTHGTSCTEQKVSLYQTDPFDESTRWPGPNGGEVDTKASAAGDQCGGAGAIGFNALSPVTGFIENSWWSYLHVGLRSPDENNRDQWKKFANNPYVDVTFAFPPNDPTGLAVGNAITCTGRIITPDAHPTLYATATDNNDSPLNIGLYYEVWNDAADKKVAANNGNVVIASGTQGQWVTDTNLGNGDYRLRVTAENRFPGDSKKNLWSKGWSSWLPFTTRGNPITATPTINSKDYPADNWGRPQNLPGTFTFDAKGAPHIVGFTYTFDGAGTERVPNTDDCNYNQTFGTTGGWIANNGGKATITVPAGLSPGYHTLHVRSFDDAHKLSPESTAYRFHIAPTYTAPAPTQRIEAETLTGTGLPTSVTNDAAASGGKYVKLTSTASGTVAKFPFTVSTAGDYNVDVGLVDNAALPDQVAFTLDGFAVSDVHQGGTKPTTTVLDKQIAGLHLTAGQHELGVSIAKKPDSTATQFTGGIDYLDLSPTVKLDAETLAVHSNDRPVTYWPGNPALDWNSSGMRRFEADNTGQALTLTFTTPIEADYALGLGLVANNNRGRYTVKVDDIVIGNTDTRPIDGYHTSVATRHTNIGGAHLTAGEHRITFRSVEPNPDSVAPRHILGLDYLTVQPINNVTAASFTDAMNNKGIGSDGTTAGNLDFQGGSLSTQTLAAAGLVPGTTVMVNGAAFALPHPNPANGNDNVVATGQTIPFPAHQQIKASAVGLLAISTCGTSSPRLATITYTDGTTSNPLVPEFRDWVWTPKDTTGIVLPYRNVGLGQERHLQPVITPVFLPAEPSKTIKSITLPNYGTALLRGTCDPSAALHVLAMAPRPVDTGWVGAWAAPSDAAVVPPGGHGFADKTLRTVLKPSVTGGQVRVKLSNALNTSPVTIDAATLAGQAGTDSAIAAPTPLTFSGKTSVTLPAGGEVYTDPVAVPSGGNGNLVVSLHLPTATTLAPTHGNATAPTFLAGGNTVTNTDGTPFTTTLTGSYFVTGVEMSTPDAGQGTVVVLGDSLTATAPPGSAQRNTWVDELPAKLAATGGSIPGGLVNASRAGVPDTARWRMTDGTGTTARDLAGSNHATIHGGVTWSTDNGGSLILNGTNGHLTASKAIDTSKNFSVTAWTKIHSLDSWQTLLSQDGNTYNPFYLQYSPAHRRWSLSVIPFDALPDRGSRLVSRTEPTLNTWTQLAATHDAATGTTRLYVNGELQDSLHGVNLFTANGPFTIGRAKYAGNPTDYYNGAVADVRVHQRLLSPGDIHLTYRQKTLNPPINTGTLTTANATTDLHHTALGAPNLRTVLIAVGATDILSGATATEVRDNIKNVISTNSAKGLKRHKRPDGDWVHIIVTTVPPLGLDANDPREAERRNLNHLLLNNYSDVQADYVVDYDAAVRDTTNPNQLASQYLTNNQPNTAYHNQIAQYLADAINDFPPRAEL</sequence>
<evidence type="ECO:0000256" key="2">
    <source>
        <dbReference type="ARBA" id="ARBA00023157"/>
    </source>
</evidence>
<dbReference type="InterPro" id="IPR006558">
    <property type="entry name" value="LamG-like"/>
</dbReference>
<accession>A0A495W0E0</accession>
<dbReference type="InterPro" id="IPR013320">
    <property type="entry name" value="ConA-like_dom_sf"/>
</dbReference>
<organism evidence="6 7">
    <name type="scientific">Saccharothrix australiensis</name>
    <dbReference type="NCBI Taxonomy" id="2072"/>
    <lineage>
        <taxon>Bacteria</taxon>
        <taxon>Bacillati</taxon>
        <taxon>Actinomycetota</taxon>
        <taxon>Actinomycetes</taxon>
        <taxon>Pseudonocardiales</taxon>
        <taxon>Pseudonocardiaceae</taxon>
        <taxon>Saccharothrix</taxon>
    </lineage>
</organism>
<dbReference type="InterPro" id="IPR053140">
    <property type="entry name" value="GDSL_Rv0518-like"/>
</dbReference>
<feature type="region of interest" description="Disordered" evidence="3">
    <location>
        <begin position="20"/>
        <end position="39"/>
    </location>
</feature>
<evidence type="ECO:0000256" key="1">
    <source>
        <dbReference type="ARBA" id="ARBA00022729"/>
    </source>
</evidence>
<dbReference type="InterPro" id="IPR036514">
    <property type="entry name" value="SGNH_hydro_sf"/>
</dbReference>
<feature type="region of interest" description="Disordered" evidence="3">
    <location>
        <begin position="71"/>
        <end position="117"/>
    </location>
</feature>
<keyword evidence="2" id="KW-1015">Disulfide bond</keyword>
<evidence type="ECO:0000259" key="5">
    <source>
        <dbReference type="SMART" id="SM00560"/>
    </source>
</evidence>
<dbReference type="PANTHER" id="PTHR43784">
    <property type="entry name" value="GDSL-LIKE LIPASE/ACYLHYDROLASE, PUTATIVE (AFU_ORTHOLOGUE AFUA_2G00820)-RELATED"/>
    <property type="match status" value="1"/>
</dbReference>
<dbReference type="Gene3D" id="3.40.50.1110">
    <property type="entry name" value="SGNH hydrolase"/>
    <property type="match status" value="1"/>
</dbReference>
<dbReference type="RefSeq" id="WP_121005495.1">
    <property type="nucleotide sequence ID" value="NZ_RBXO01000001.1"/>
</dbReference>
<dbReference type="Proteomes" id="UP000282084">
    <property type="component" value="Unassembled WGS sequence"/>
</dbReference>
<feature type="region of interest" description="Disordered" evidence="3">
    <location>
        <begin position="229"/>
        <end position="251"/>
    </location>
</feature>